<dbReference type="Pfam" id="PF00335">
    <property type="entry name" value="Tetraspanin"/>
    <property type="match status" value="1"/>
</dbReference>
<feature type="transmembrane region" description="Helical" evidence="7">
    <location>
        <begin position="198"/>
        <end position="221"/>
    </location>
</feature>
<comment type="caution">
    <text evidence="8">The sequence shown here is derived from an EMBL/GenBank/DDBJ whole genome shotgun (WGS) entry which is preliminary data.</text>
</comment>
<sequence length="234" mass="25891">MGCATKCVAFSFFFFNLIYAILGVAIIILGVLLHLEVINYLKPANIAHEPSGFLPIVIIVLGGTIIIVSLFGCFGVGKGGVKLLTTYIIILVILFALKLCLGFYIMFTTNCEVGLQNNIESEFKLMINEYSNNTAIQHKVDEIQQKLHCCGVTNSLDWTSIPASCCEDNKQCHAGSQELFARGCSRLILDNFLNVTQIIYILCFAFSVFNILGVIFAGLLITSIKNDHRRSNDY</sequence>
<dbReference type="Proteomes" id="UP001458880">
    <property type="component" value="Unassembled WGS sequence"/>
</dbReference>
<evidence type="ECO:0000256" key="1">
    <source>
        <dbReference type="ARBA" id="ARBA00004141"/>
    </source>
</evidence>
<dbReference type="PANTHER" id="PTHR19282">
    <property type="entry name" value="TETRASPANIN"/>
    <property type="match status" value="1"/>
</dbReference>
<evidence type="ECO:0000256" key="7">
    <source>
        <dbReference type="RuleBase" id="RU361218"/>
    </source>
</evidence>
<evidence type="ECO:0000256" key="4">
    <source>
        <dbReference type="ARBA" id="ARBA00022989"/>
    </source>
</evidence>
<feature type="transmembrane region" description="Helical" evidence="7">
    <location>
        <begin position="53"/>
        <end position="77"/>
    </location>
</feature>
<evidence type="ECO:0000256" key="6">
    <source>
        <dbReference type="PIRSR" id="PIRSR002419-1"/>
    </source>
</evidence>
<feature type="transmembrane region" description="Helical" evidence="7">
    <location>
        <begin position="84"/>
        <end position="107"/>
    </location>
</feature>
<reference evidence="8 9" key="1">
    <citation type="journal article" date="2024" name="BMC Genomics">
        <title>De novo assembly and annotation of Popillia japonica's genome with initial clues to its potential as an invasive pest.</title>
        <authorList>
            <person name="Cucini C."/>
            <person name="Boschi S."/>
            <person name="Funari R."/>
            <person name="Cardaioli E."/>
            <person name="Iannotti N."/>
            <person name="Marturano G."/>
            <person name="Paoli F."/>
            <person name="Bruttini M."/>
            <person name="Carapelli A."/>
            <person name="Frati F."/>
            <person name="Nardi F."/>
        </authorList>
    </citation>
    <scope>NUCLEOTIDE SEQUENCE [LARGE SCALE GENOMIC DNA]</scope>
    <source>
        <strain evidence="8">DMR45628</strain>
    </source>
</reference>
<evidence type="ECO:0000256" key="3">
    <source>
        <dbReference type="ARBA" id="ARBA00022692"/>
    </source>
</evidence>
<name>A0AAW1IV47_POPJA</name>
<dbReference type="InterPro" id="IPR000301">
    <property type="entry name" value="Tetraspanin_animals"/>
</dbReference>
<gene>
    <name evidence="8" type="ORF">QE152_g34093</name>
</gene>
<organism evidence="8 9">
    <name type="scientific">Popillia japonica</name>
    <name type="common">Japanese beetle</name>
    <dbReference type="NCBI Taxonomy" id="7064"/>
    <lineage>
        <taxon>Eukaryota</taxon>
        <taxon>Metazoa</taxon>
        <taxon>Ecdysozoa</taxon>
        <taxon>Arthropoda</taxon>
        <taxon>Hexapoda</taxon>
        <taxon>Insecta</taxon>
        <taxon>Pterygota</taxon>
        <taxon>Neoptera</taxon>
        <taxon>Endopterygota</taxon>
        <taxon>Coleoptera</taxon>
        <taxon>Polyphaga</taxon>
        <taxon>Scarabaeiformia</taxon>
        <taxon>Scarabaeidae</taxon>
        <taxon>Rutelinae</taxon>
        <taxon>Popillia</taxon>
    </lineage>
</organism>
<evidence type="ECO:0000256" key="5">
    <source>
        <dbReference type="ARBA" id="ARBA00023136"/>
    </source>
</evidence>
<dbReference type="SUPFAM" id="SSF48652">
    <property type="entry name" value="Tetraspanin"/>
    <property type="match status" value="1"/>
</dbReference>
<dbReference type="CDD" id="cd03127">
    <property type="entry name" value="tetraspanin_LEL"/>
    <property type="match status" value="1"/>
</dbReference>
<feature type="transmembrane region" description="Helical" evidence="7">
    <location>
        <begin position="12"/>
        <end position="33"/>
    </location>
</feature>
<comment type="similarity">
    <text evidence="2 7">Belongs to the tetraspanin (TM4SF) family.</text>
</comment>
<evidence type="ECO:0000313" key="8">
    <source>
        <dbReference type="EMBL" id="KAK9693601.1"/>
    </source>
</evidence>
<dbReference type="PIRSF" id="PIRSF002419">
    <property type="entry name" value="Tetraspanin"/>
    <property type="match status" value="1"/>
</dbReference>
<keyword evidence="4 7" id="KW-1133">Transmembrane helix</keyword>
<dbReference type="InterPro" id="IPR008952">
    <property type="entry name" value="Tetraspanin_EC2_sf"/>
</dbReference>
<dbReference type="Gene3D" id="1.10.1450.10">
    <property type="entry name" value="Tetraspanin"/>
    <property type="match status" value="1"/>
</dbReference>
<protein>
    <recommendedName>
        <fullName evidence="7">Tetraspanin</fullName>
    </recommendedName>
</protein>
<keyword evidence="9" id="KW-1185">Reference proteome</keyword>
<dbReference type="PRINTS" id="PR00259">
    <property type="entry name" value="TMFOUR"/>
</dbReference>
<keyword evidence="3 7" id="KW-0812">Transmembrane</keyword>
<proteinExistence type="inferred from homology"/>
<dbReference type="EMBL" id="JASPKY010000537">
    <property type="protein sequence ID" value="KAK9693601.1"/>
    <property type="molecule type" value="Genomic_DNA"/>
</dbReference>
<dbReference type="InterPro" id="IPR018499">
    <property type="entry name" value="Tetraspanin/Peripherin"/>
</dbReference>
<keyword evidence="5 7" id="KW-0472">Membrane</keyword>
<evidence type="ECO:0000256" key="2">
    <source>
        <dbReference type="ARBA" id="ARBA00006840"/>
    </source>
</evidence>
<comment type="subcellular location">
    <subcellularLocation>
        <location evidence="1 7">Membrane</location>
        <topology evidence="1 7">Multi-pass membrane protein</topology>
    </subcellularLocation>
</comment>
<feature type="disulfide bond" evidence="6">
    <location>
        <begin position="150"/>
        <end position="165"/>
    </location>
</feature>
<accession>A0AAW1IV47</accession>
<feature type="disulfide bond" evidence="6">
    <location>
        <begin position="149"/>
        <end position="184"/>
    </location>
</feature>
<evidence type="ECO:0000313" key="9">
    <source>
        <dbReference type="Proteomes" id="UP001458880"/>
    </source>
</evidence>
<dbReference type="AlphaFoldDB" id="A0AAW1IV47"/>
<dbReference type="GO" id="GO:0016020">
    <property type="term" value="C:membrane"/>
    <property type="evidence" value="ECO:0007669"/>
    <property type="project" value="UniProtKB-SubCell"/>
</dbReference>
<keyword evidence="6" id="KW-1015">Disulfide bond</keyword>